<name>A0A3G2KJH8_9CAUD</name>
<sequence>MCSLQEHIERDTRAQAAAKAAQAPDDVPREERERTAYWGTCDDCLTTIVVYPHRDRDTDLPDDEEWEGGWPDCPVCDSSLDWEGTDPASHIIRNYA</sequence>
<organism evidence="1 2">
    <name type="scientific">Arthrobacter phage Ryan</name>
    <dbReference type="NCBI Taxonomy" id="2419968"/>
    <lineage>
        <taxon>Viruses</taxon>
        <taxon>Duplodnaviria</taxon>
        <taxon>Heunggongvirae</taxon>
        <taxon>Uroviricota</taxon>
        <taxon>Caudoviricetes</taxon>
        <taxon>Daemsvirinae</taxon>
        <taxon>Nanditavirus</taxon>
        <taxon>Nanditavirus ryan</taxon>
    </lineage>
</organism>
<keyword evidence="2" id="KW-1185">Reference proteome</keyword>
<dbReference type="GeneID" id="80034056"/>
<evidence type="ECO:0000313" key="1">
    <source>
        <dbReference type="EMBL" id="AYN59050.1"/>
    </source>
</evidence>
<protein>
    <submittedName>
        <fullName evidence="1">Uncharacterized protein</fullName>
    </submittedName>
</protein>
<reference evidence="1 2" key="1">
    <citation type="submission" date="2018-09" db="EMBL/GenBank/DDBJ databases">
        <authorList>
            <person name="Rimple P.A."/>
            <person name="Stoner T.H."/>
            <person name="Garlena R.A."/>
            <person name="Russell D.A."/>
            <person name="Pope W.H."/>
            <person name="Jacobs-Sera D."/>
            <person name="Hatfull G.F."/>
        </authorList>
    </citation>
    <scope>NUCLEOTIDE SEQUENCE [LARGE SCALE GENOMIC DNA]</scope>
</reference>
<dbReference type="RefSeq" id="YP_010760955.1">
    <property type="nucleotide sequence ID" value="NC_073589.1"/>
</dbReference>
<proteinExistence type="predicted"/>
<dbReference type="KEGG" id="vg:80034056"/>
<gene>
    <name evidence="1" type="primary">60</name>
    <name evidence="1" type="ORF">PBI_RYAN_60</name>
</gene>
<evidence type="ECO:0000313" key="2">
    <source>
        <dbReference type="Proteomes" id="UP000280567"/>
    </source>
</evidence>
<accession>A0A3G2KJH8</accession>
<dbReference type="EMBL" id="MH834627">
    <property type="protein sequence ID" value="AYN59050.1"/>
    <property type="molecule type" value="Genomic_DNA"/>
</dbReference>
<dbReference type="Proteomes" id="UP000280567">
    <property type="component" value="Segment"/>
</dbReference>